<feature type="transmembrane region" description="Helical" evidence="6">
    <location>
        <begin position="163"/>
        <end position="186"/>
    </location>
</feature>
<keyword evidence="4 6" id="KW-0472">Membrane</keyword>
<feature type="transmembrane region" description="Helical" evidence="6">
    <location>
        <begin position="192"/>
        <end position="209"/>
    </location>
</feature>
<comment type="subcellular location">
    <subcellularLocation>
        <location evidence="1">Membrane</location>
        <topology evidence="1">Multi-pass membrane protein</topology>
    </subcellularLocation>
</comment>
<dbReference type="InterPro" id="IPR036259">
    <property type="entry name" value="MFS_trans_sf"/>
</dbReference>
<dbReference type="InterPro" id="IPR020846">
    <property type="entry name" value="MFS_dom"/>
</dbReference>
<keyword evidence="2 6" id="KW-0812">Transmembrane</keyword>
<dbReference type="InterPro" id="IPR005828">
    <property type="entry name" value="MFS_sugar_transport-like"/>
</dbReference>
<feature type="transmembrane region" description="Helical" evidence="6">
    <location>
        <begin position="251"/>
        <end position="270"/>
    </location>
</feature>
<protein>
    <recommendedName>
        <fullName evidence="7">Major facilitator superfamily (MFS) profile domain-containing protein</fullName>
    </recommendedName>
</protein>
<dbReference type="Pfam" id="PF00083">
    <property type="entry name" value="Sugar_tr"/>
    <property type="match status" value="1"/>
</dbReference>
<dbReference type="PROSITE" id="PS50850">
    <property type="entry name" value="MFS"/>
    <property type="match status" value="1"/>
</dbReference>
<evidence type="ECO:0000313" key="9">
    <source>
        <dbReference type="Proteomes" id="UP000796880"/>
    </source>
</evidence>
<dbReference type="PANTHER" id="PTHR24064">
    <property type="entry name" value="SOLUTE CARRIER FAMILY 22 MEMBER"/>
    <property type="match status" value="1"/>
</dbReference>
<dbReference type="OrthoDB" id="5296287at2759"/>
<sequence>MADSTSPLLKADCDQFSDSESEPKTPLIHNIPPPTSLDSVIEKITQNSGFAQFMQAILVSLSSLFDGQQSFISVFSDAQPTWHCTDTSDNSTWCSSTSNVCQMSSSAWAWDRSASASIISDFNLQCSPSIISGLPASSFFFGCLLGGFILATLADSSLGRKNLLFLSCFIMSVSALITSFSTNVWIYSALRFVSGFGRVSIGGCALVLSTEMMSRKWRDRVGIIGFLCFTLGFLSLPAIAYVNKDSSWRSLYLWTSIPGIVYCAMIFFFVRESPKWLLTQGRKGEALAILERFGEANNNINMSSSTLFLYSRFSLVEDEENSGAVVDVFASLRNLFNKRWALRRVMTLMVLGVGAGMIYYGMPLGVGSLGFNTYVSVTINALSEIPSYALTFIIIGSWNRRTLLLLFSLISGIGSIMCVVVSFKWKALQIGFEMLSFFCGNVAFAVLMIYTLELFPTSVRNSATSMVRQASVLGATISPMLISAGRNNGGVLSYGVFGVVIMASGLFVLYLPETRGETLCDTMEEQERKENAINQHGGV</sequence>
<organism evidence="8 9">
    <name type="scientific">Rhamnella rubrinervis</name>
    <dbReference type="NCBI Taxonomy" id="2594499"/>
    <lineage>
        <taxon>Eukaryota</taxon>
        <taxon>Viridiplantae</taxon>
        <taxon>Streptophyta</taxon>
        <taxon>Embryophyta</taxon>
        <taxon>Tracheophyta</taxon>
        <taxon>Spermatophyta</taxon>
        <taxon>Magnoliopsida</taxon>
        <taxon>eudicotyledons</taxon>
        <taxon>Gunneridae</taxon>
        <taxon>Pentapetalae</taxon>
        <taxon>rosids</taxon>
        <taxon>fabids</taxon>
        <taxon>Rosales</taxon>
        <taxon>Rhamnaceae</taxon>
        <taxon>rhamnoid group</taxon>
        <taxon>Rhamneae</taxon>
        <taxon>Rhamnella</taxon>
    </lineage>
</organism>
<dbReference type="AlphaFoldDB" id="A0A8K0HA82"/>
<evidence type="ECO:0000256" key="5">
    <source>
        <dbReference type="SAM" id="MobiDB-lite"/>
    </source>
</evidence>
<evidence type="ECO:0000256" key="2">
    <source>
        <dbReference type="ARBA" id="ARBA00022692"/>
    </source>
</evidence>
<evidence type="ECO:0000256" key="6">
    <source>
        <dbReference type="SAM" id="Phobius"/>
    </source>
</evidence>
<name>A0A8K0HA82_9ROSA</name>
<feature type="region of interest" description="Disordered" evidence="5">
    <location>
        <begin position="1"/>
        <end position="29"/>
    </location>
</feature>
<keyword evidence="9" id="KW-1185">Reference proteome</keyword>
<evidence type="ECO:0000256" key="4">
    <source>
        <dbReference type="ARBA" id="ARBA00023136"/>
    </source>
</evidence>
<dbReference type="GO" id="GO:0016020">
    <property type="term" value="C:membrane"/>
    <property type="evidence" value="ECO:0007669"/>
    <property type="project" value="UniProtKB-SubCell"/>
</dbReference>
<feature type="transmembrane region" description="Helical" evidence="6">
    <location>
        <begin position="435"/>
        <end position="455"/>
    </location>
</feature>
<feature type="domain" description="Major facilitator superfamily (MFS) profile" evidence="7">
    <location>
        <begin position="55"/>
        <end position="516"/>
    </location>
</feature>
<dbReference type="GO" id="GO:0022857">
    <property type="term" value="F:transmembrane transporter activity"/>
    <property type="evidence" value="ECO:0007669"/>
    <property type="project" value="InterPro"/>
</dbReference>
<dbReference type="EMBL" id="VOIH02000004">
    <property type="protein sequence ID" value="KAF3448797.1"/>
    <property type="molecule type" value="Genomic_DNA"/>
</dbReference>
<reference evidence="8" key="1">
    <citation type="submission" date="2020-03" db="EMBL/GenBank/DDBJ databases">
        <title>A high-quality chromosome-level genome assembly of a woody plant with both climbing and erect habits, Rhamnella rubrinervis.</title>
        <authorList>
            <person name="Lu Z."/>
            <person name="Yang Y."/>
            <person name="Zhu X."/>
            <person name="Sun Y."/>
        </authorList>
    </citation>
    <scope>NUCLEOTIDE SEQUENCE</scope>
    <source>
        <strain evidence="8">BYM</strain>
        <tissue evidence="8">Leaf</tissue>
    </source>
</reference>
<evidence type="ECO:0000256" key="1">
    <source>
        <dbReference type="ARBA" id="ARBA00004141"/>
    </source>
</evidence>
<feature type="transmembrane region" description="Helical" evidence="6">
    <location>
        <begin position="374"/>
        <end position="396"/>
    </location>
</feature>
<proteinExistence type="predicted"/>
<evidence type="ECO:0000256" key="3">
    <source>
        <dbReference type="ARBA" id="ARBA00022989"/>
    </source>
</evidence>
<keyword evidence="3 6" id="KW-1133">Transmembrane helix</keyword>
<dbReference type="SUPFAM" id="SSF103473">
    <property type="entry name" value="MFS general substrate transporter"/>
    <property type="match status" value="1"/>
</dbReference>
<evidence type="ECO:0000259" key="7">
    <source>
        <dbReference type="PROSITE" id="PS50850"/>
    </source>
</evidence>
<gene>
    <name evidence="8" type="ORF">FNV43_RR09510</name>
</gene>
<dbReference type="Proteomes" id="UP000796880">
    <property type="component" value="Unassembled WGS sequence"/>
</dbReference>
<feature type="transmembrane region" description="Helical" evidence="6">
    <location>
        <begin position="403"/>
        <end position="423"/>
    </location>
</feature>
<feature type="transmembrane region" description="Helical" evidence="6">
    <location>
        <begin position="491"/>
        <end position="511"/>
    </location>
</feature>
<feature type="transmembrane region" description="Helical" evidence="6">
    <location>
        <begin position="130"/>
        <end position="151"/>
    </location>
</feature>
<evidence type="ECO:0000313" key="8">
    <source>
        <dbReference type="EMBL" id="KAF3448797.1"/>
    </source>
</evidence>
<comment type="caution">
    <text evidence="8">The sequence shown here is derived from an EMBL/GenBank/DDBJ whole genome shotgun (WGS) entry which is preliminary data.</text>
</comment>
<dbReference type="Gene3D" id="1.20.1250.20">
    <property type="entry name" value="MFS general substrate transporter like domains"/>
    <property type="match status" value="1"/>
</dbReference>
<accession>A0A8K0HA82</accession>
<feature type="transmembrane region" description="Helical" evidence="6">
    <location>
        <begin position="341"/>
        <end position="362"/>
    </location>
</feature>
<feature type="transmembrane region" description="Helical" evidence="6">
    <location>
        <begin position="221"/>
        <end position="239"/>
    </location>
</feature>